<dbReference type="Proteomes" id="UP000232722">
    <property type="component" value="Unassembled WGS sequence"/>
</dbReference>
<reference evidence="2 3" key="2">
    <citation type="submission" date="2017-09" db="EMBL/GenBank/DDBJ databases">
        <title>Extensive intraspecific genome diversity in a model arbuscular mycorrhizal fungus.</title>
        <authorList>
            <person name="Chen E.C."/>
            <person name="Morin E."/>
            <person name="Beaudet D."/>
            <person name="Noel J."/>
            <person name="Ndikumana S."/>
            <person name="Charron P."/>
            <person name="St-Onge C."/>
            <person name="Giorgi J."/>
            <person name="Grigoriev I.V."/>
            <person name="Roux C."/>
            <person name="Martin F.M."/>
            <person name="Corradi N."/>
        </authorList>
    </citation>
    <scope>NUCLEOTIDE SEQUENCE [LARGE SCALE GENOMIC DNA]</scope>
    <source>
        <strain evidence="2 3">A5</strain>
    </source>
</reference>
<protein>
    <submittedName>
        <fullName evidence="2">Uncharacterized protein</fullName>
    </submittedName>
</protein>
<gene>
    <name evidence="2" type="ORF">RhiirA5_416388</name>
</gene>
<evidence type="ECO:0000313" key="3">
    <source>
        <dbReference type="Proteomes" id="UP000232722"/>
    </source>
</evidence>
<dbReference type="OrthoDB" id="10333932at2759"/>
<feature type="region of interest" description="Disordered" evidence="1">
    <location>
        <begin position="80"/>
        <end position="108"/>
    </location>
</feature>
<dbReference type="EMBL" id="LLXJ01000508">
    <property type="protein sequence ID" value="PKC08879.1"/>
    <property type="molecule type" value="Genomic_DNA"/>
</dbReference>
<sequence length="168" mass="18828">MSVLDIAKDFGTILKSFLQEETELSQPSTSNTGNSMKNNIFAGIISFFEDFSIGTAATTFWQVHPNIVRLIQQEVHKQNQQNEPIGGKIDMNFTLDKGDTDSADDDSNSLDIVISDNTSHQSQQKKLFLQSSLKDLEASRSISKLKPTPVAKEKKTKNVKDTEKRHRI</sequence>
<evidence type="ECO:0000256" key="1">
    <source>
        <dbReference type="SAM" id="MobiDB-lite"/>
    </source>
</evidence>
<accession>A0A2I1F9X0</accession>
<dbReference type="VEuPathDB" id="FungiDB:RhiirA1_472880"/>
<organism evidence="2 3">
    <name type="scientific">Rhizophagus irregularis</name>
    <dbReference type="NCBI Taxonomy" id="588596"/>
    <lineage>
        <taxon>Eukaryota</taxon>
        <taxon>Fungi</taxon>
        <taxon>Fungi incertae sedis</taxon>
        <taxon>Mucoromycota</taxon>
        <taxon>Glomeromycotina</taxon>
        <taxon>Glomeromycetes</taxon>
        <taxon>Glomerales</taxon>
        <taxon>Glomeraceae</taxon>
        <taxon>Rhizophagus</taxon>
    </lineage>
</organism>
<feature type="compositionally biased region" description="Basic and acidic residues" evidence="1">
    <location>
        <begin position="151"/>
        <end position="168"/>
    </location>
</feature>
<feature type="region of interest" description="Disordered" evidence="1">
    <location>
        <begin position="140"/>
        <end position="168"/>
    </location>
</feature>
<dbReference type="AlphaFoldDB" id="A0A2I1F9X0"/>
<comment type="caution">
    <text evidence="2">The sequence shown here is derived from an EMBL/GenBank/DDBJ whole genome shotgun (WGS) entry which is preliminary data.</text>
</comment>
<name>A0A2I1F9X0_9GLOM</name>
<dbReference type="VEuPathDB" id="FungiDB:FUN_005194"/>
<evidence type="ECO:0000313" key="2">
    <source>
        <dbReference type="EMBL" id="PKC08879.1"/>
    </source>
</evidence>
<proteinExistence type="predicted"/>
<reference evidence="2 3" key="1">
    <citation type="submission" date="2016-04" db="EMBL/GenBank/DDBJ databases">
        <title>Genome analyses suggest a sexual origin of heterokaryosis in a supposedly ancient asexual fungus.</title>
        <authorList>
            <person name="Ropars J."/>
            <person name="Sedzielewska K."/>
            <person name="Noel J."/>
            <person name="Charron P."/>
            <person name="Farinelli L."/>
            <person name="Marton T."/>
            <person name="Kruger M."/>
            <person name="Pelin A."/>
            <person name="Brachmann A."/>
            <person name="Corradi N."/>
        </authorList>
    </citation>
    <scope>NUCLEOTIDE SEQUENCE [LARGE SCALE GENOMIC DNA]</scope>
    <source>
        <strain evidence="2 3">A5</strain>
    </source>
</reference>